<dbReference type="GO" id="GO:0016757">
    <property type="term" value="F:glycosyltransferase activity"/>
    <property type="evidence" value="ECO:0007669"/>
    <property type="project" value="InterPro"/>
</dbReference>
<name>A0A1N7FK38_9EURY</name>
<feature type="compositionally biased region" description="Polar residues" evidence="1">
    <location>
        <begin position="1"/>
        <end position="19"/>
    </location>
</feature>
<proteinExistence type="predicted"/>
<dbReference type="PANTHER" id="PTHR12526">
    <property type="entry name" value="GLYCOSYLTRANSFERASE"/>
    <property type="match status" value="1"/>
</dbReference>
<evidence type="ECO:0000313" key="3">
    <source>
        <dbReference type="EMBL" id="SIS00719.1"/>
    </source>
</evidence>
<organism evidence="3 4">
    <name type="scientific">Natronorubrum thiooxidans</name>
    <dbReference type="NCBI Taxonomy" id="308853"/>
    <lineage>
        <taxon>Archaea</taxon>
        <taxon>Methanobacteriati</taxon>
        <taxon>Methanobacteriota</taxon>
        <taxon>Stenosarchaea group</taxon>
        <taxon>Halobacteria</taxon>
        <taxon>Halobacteriales</taxon>
        <taxon>Natrialbaceae</taxon>
        <taxon>Natronorubrum</taxon>
    </lineage>
</organism>
<gene>
    <name evidence="3" type="ORF">SAMN05421752_10762</name>
</gene>
<evidence type="ECO:0000259" key="2">
    <source>
        <dbReference type="Pfam" id="PF00534"/>
    </source>
</evidence>
<keyword evidence="3" id="KW-0808">Transferase</keyword>
<dbReference type="SUPFAM" id="SSF53756">
    <property type="entry name" value="UDP-Glycosyltransferase/glycogen phosphorylase"/>
    <property type="match status" value="1"/>
</dbReference>
<protein>
    <submittedName>
        <fullName evidence="3">Glycosyltransferase involved in cell wall bisynthesis</fullName>
    </submittedName>
</protein>
<dbReference type="OrthoDB" id="131038at2157"/>
<dbReference type="InterPro" id="IPR001296">
    <property type="entry name" value="Glyco_trans_1"/>
</dbReference>
<keyword evidence="4" id="KW-1185">Reference proteome</keyword>
<dbReference type="Pfam" id="PF00534">
    <property type="entry name" value="Glycos_transf_1"/>
    <property type="match status" value="1"/>
</dbReference>
<feature type="region of interest" description="Disordered" evidence="1">
    <location>
        <begin position="1"/>
        <end position="49"/>
    </location>
</feature>
<reference evidence="4" key="1">
    <citation type="submission" date="2017-01" db="EMBL/GenBank/DDBJ databases">
        <authorList>
            <person name="Varghese N."/>
            <person name="Submissions S."/>
        </authorList>
    </citation>
    <scope>NUCLEOTIDE SEQUENCE [LARGE SCALE GENOMIC DNA]</scope>
    <source>
        <strain evidence="4">type strain: HArc-</strain>
    </source>
</reference>
<evidence type="ECO:0000256" key="1">
    <source>
        <dbReference type="SAM" id="MobiDB-lite"/>
    </source>
</evidence>
<sequence>MSQPAPGSTGTNDATTLEPASTGDGKGPHTRATAARDQHQGTHTATGSSPEELRVLVVTGLAHKNERHYGPLADVASETTLVCLDPDTDIDGATAVPVPDIGPRIVRIVFLFFLALYEGYRNEYDAVASISLVPYGIYALVLKSLYGYPAHLGIIGIDLDHHARQWYGAGPRWAFRRFNVVSVPGSDHAERLVRCGVAPTRIEILTNAIDVETYRPPDDDAETDYEFVWVGRFSEEKDPVRFVRVVAELDATGREFRAAMVGDGALRDDVVAEIDRLGVGDRIDLVGWADDPVSYYQRSKVFVLTSSRDALPLVMLEAMATGLAPVVPAVGSIPDVVGDGHNGLVVADREPATFAAAMARCLDDPDERDALAANATDVRSSFSLTQAGEDWRRILATLEA</sequence>
<accession>A0A1N7FK38</accession>
<dbReference type="STRING" id="308853.SAMN05421752_10762"/>
<dbReference type="CDD" id="cd03811">
    <property type="entry name" value="GT4_GT28_WabH-like"/>
    <property type="match status" value="1"/>
</dbReference>
<dbReference type="RefSeq" id="WP_076609256.1">
    <property type="nucleotide sequence ID" value="NZ_FTNR01000007.1"/>
</dbReference>
<dbReference type="AlphaFoldDB" id="A0A1N7FK38"/>
<dbReference type="Gene3D" id="3.40.50.2000">
    <property type="entry name" value="Glycogen Phosphorylase B"/>
    <property type="match status" value="2"/>
</dbReference>
<dbReference type="EMBL" id="FTNR01000007">
    <property type="protein sequence ID" value="SIS00719.1"/>
    <property type="molecule type" value="Genomic_DNA"/>
</dbReference>
<feature type="domain" description="Glycosyl transferase family 1" evidence="2">
    <location>
        <begin position="212"/>
        <end position="376"/>
    </location>
</feature>
<dbReference type="Proteomes" id="UP000185936">
    <property type="component" value="Unassembled WGS sequence"/>
</dbReference>
<evidence type="ECO:0000313" key="4">
    <source>
        <dbReference type="Proteomes" id="UP000185936"/>
    </source>
</evidence>